<dbReference type="EMBL" id="QFPN01000009">
    <property type="protein sequence ID" value="PZQ12429.1"/>
    <property type="molecule type" value="Genomic_DNA"/>
</dbReference>
<protein>
    <recommendedName>
        <fullName evidence="2">Integrase catalytic domain-containing protein</fullName>
    </recommendedName>
</protein>
<feature type="region of interest" description="Disordered" evidence="1">
    <location>
        <begin position="624"/>
        <end position="719"/>
    </location>
</feature>
<dbReference type="Proteomes" id="UP000249577">
    <property type="component" value="Unassembled WGS sequence"/>
</dbReference>
<proteinExistence type="predicted"/>
<accession>A0A2W5K8U7</accession>
<evidence type="ECO:0000313" key="4">
    <source>
        <dbReference type="Proteomes" id="UP000249577"/>
    </source>
</evidence>
<sequence length="719" mass="81066">MTVRLAPPRMAPGSTVLIYGRRHTVQGFTRTGRSFLPADDPEAEPVELTFDRQIELIRQLKLTSDISYQTIPDSVRINLTRDLSVFGDAARMEATARFAYCRAIHELPWAHRDKSAYVGPALARVAETEIGKTIAQPSFRLAREWYNRWVGCAFDIRALIPSTSKRGNKESRYDDWVYAEIDKAILEVHANCTRGSISQTLKRARQLVRLKVDKEGLKLPGRSKNILGRGVVEDRIAKMGHYELLARQWDEKEARRQLRMIGAGPDGKYPLAEVEIDHTVIDLMVRHNDIVLGRPYITALIDRYSRMILGFTISFVPPSWVSVMEALRQAVMPKDELLNDVFEATGVSFEFDWPCWGAPDQLFVDQGAEFLSISMAAAEAALNMKLVQLSKARGDLKGKIESWFHSKNQQITHRIPGTTFSNPQKKKNVDPKTLAIIGFDEFKTVVLRWVVDVHNAQEHSSTGQCPIKAWQEGMRKVGPKPPPPMELLSPLVGLVVQRRLLQSGVSYNRLRFNSIEFQALRARLPKNSRVEVRIDPLDLTQAYILDPDTLDWIVGHCVSEDSASKLTLAQYNFVQKASAEQKIVDEDYELKLARGEQKVRDAIYGAHRRSGVPPKQIVALVTQGTRPSEHIHRNRTDPTESEGRMGSHDFDGPVLSPAPDPAGPYREKVLMPVDPYPTKKSDGEPVGSWRPPATTPPLVEAAATEQPREERTFTGRRRV</sequence>
<dbReference type="AlphaFoldDB" id="A0A2W5K8U7"/>
<dbReference type="PROSITE" id="PS50994">
    <property type="entry name" value="INTEGRASE"/>
    <property type="match status" value="1"/>
</dbReference>
<dbReference type="GO" id="GO:0015074">
    <property type="term" value="P:DNA integration"/>
    <property type="evidence" value="ECO:0007669"/>
    <property type="project" value="InterPro"/>
</dbReference>
<feature type="compositionally biased region" description="Basic and acidic residues" evidence="1">
    <location>
        <begin position="627"/>
        <end position="651"/>
    </location>
</feature>
<evidence type="ECO:0000313" key="3">
    <source>
        <dbReference type="EMBL" id="PZQ12429.1"/>
    </source>
</evidence>
<evidence type="ECO:0000256" key="1">
    <source>
        <dbReference type="SAM" id="MobiDB-lite"/>
    </source>
</evidence>
<reference evidence="3 4" key="1">
    <citation type="submission" date="2017-08" db="EMBL/GenBank/DDBJ databases">
        <title>Infants hospitalized years apart are colonized by the same room-sourced microbial strains.</title>
        <authorList>
            <person name="Brooks B."/>
            <person name="Olm M.R."/>
            <person name="Firek B.A."/>
            <person name="Baker R."/>
            <person name="Thomas B.C."/>
            <person name="Morowitz M.J."/>
            <person name="Banfield J.F."/>
        </authorList>
    </citation>
    <scope>NUCLEOTIDE SEQUENCE [LARGE SCALE GENOMIC DNA]</scope>
    <source>
        <strain evidence="3">S2_005_003_R2_43</strain>
    </source>
</reference>
<comment type="caution">
    <text evidence="3">The sequence shown here is derived from an EMBL/GenBank/DDBJ whole genome shotgun (WGS) entry which is preliminary data.</text>
</comment>
<dbReference type="SUPFAM" id="SSF53098">
    <property type="entry name" value="Ribonuclease H-like"/>
    <property type="match status" value="1"/>
</dbReference>
<dbReference type="InterPro" id="IPR012337">
    <property type="entry name" value="RNaseH-like_sf"/>
</dbReference>
<dbReference type="GO" id="GO:0003676">
    <property type="term" value="F:nucleic acid binding"/>
    <property type="evidence" value="ECO:0007669"/>
    <property type="project" value="InterPro"/>
</dbReference>
<evidence type="ECO:0000259" key="2">
    <source>
        <dbReference type="PROSITE" id="PS50994"/>
    </source>
</evidence>
<organism evidence="3 4">
    <name type="scientific">Ancylobacter novellus</name>
    <name type="common">Thiobacillus novellus</name>
    <dbReference type="NCBI Taxonomy" id="921"/>
    <lineage>
        <taxon>Bacteria</taxon>
        <taxon>Pseudomonadati</taxon>
        <taxon>Pseudomonadota</taxon>
        <taxon>Alphaproteobacteria</taxon>
        <taxon>Hyphomicrobiales</taxon>
        <taxon>Xanthobacteraceae</taxon>
        <taxon>Ancylobacter</taxon>
    </lineage>
</organism>
<feature type="domain" description="Integrase catalytic" evidence="2">
    <location>
        <begin position="266"/>
        <end position="474"/>
    </location>
</feature>
<dbReference type="InterPro" id="IPR036397">
    <property type="entry name" value="RNaseH_sf"/>
</dbReference>
<dbReference type="InterPro" id="IPR001584">
    <property type="entry name" value="Integrase_cat-core"/>
</dbReference>
<gene>
    <name evidence="3" type="ORF">DI565_16545</name>
</gene>
<name>A0A2W5K8U7_ANCNO</name>
<dbReference type="Gene3D" id="3.30.420.10">
    <property type="entry name" value="Ribonuclease H-like superfamily/Ribonuclease H"/>
    <property type="match status" value="1"/>
</dbReference>